<proteinExistence type="predicted"/>
<dbReference type="InterPro" id="IPR036736">
    <property type="entry name" value="ACP-like_sf"/>
</dbReference>
<evidence type="ECO:0000313" key="2">
    <source>
        <dbReference type="Proteomes" id="UP000617628"/>
    </source>
</evidence>
<dbReference type="AlphaFoldDB" id="A0A934S1M6"/>
<sequence length="86" mass="10044">MGLESVELVMAYEEEFNIRIPEKEAELMLTPRLAAEGIVKLLRLENRPIEREKIDESIKRLTIDILNLDKRIYHVDAKYVEDFGIG</sequence>
<reference evidence="1" key="1">
    <citation type="submission" date="2021-01" db="EMBL/GenBank/DDBJ databases">
        <title>Modified the classification status of verrucomicrobia.</title>
        <authorList>
            <person name="Feng X."/>
        </authorList>
    </citation>
    <scope>NUCLEOTIDE SEQUENCE</scope>
    <source>
        <strain evidence="1">KCTC 13126</strain>
    </source>
</reference>
<name>A0A934S1M6_9BACT</name>
<dbReference type="EMBL" id="JAENIL010000119">
    <property type="protein sequence ID" value="MBK1880682.1"/>
    <property type="molecule type" value="Genomic_DNA"/>
</dbReference>
<dbReference type="Proteomes" id="UP000617628">
    <property type="component" value="Unassembled WGS sequence"/>
</dbReference>
<dbReference type="Gene3D" id="1.10.1200.10">
    <property type="entry name" value="ACP-like"/>
    <property type="match status" value="1"/>
</dbReference>
<dbReference type="RefSeq" id="WP_200359902.1">
    <property type="nucleotide sequence ID" value="NZ_JAENIL010000119.1"/>
</dbReference>
<comment type="caution">
    <text evidence="1">The sequence shown here is derived from an EMBL/GenBank/DDBJ whole genome shotgun (WGS) entry which is preliminary data.</text>
</comment>
<organism evidence="1 2">
    <name type="scientific">Pelagicoccus mobilis</name>
    <dbReference type="NCBI Taxonomy" id="415221"/>
    <lineage>
        <taxon>Bacteria</taxon>
        <taxon>Pseudomonadati</taxon>
        <taxon>Verrucomicrobiota</taxon>
        <taxon>Opitutia</taxon>
        <taxon>Puniceicoccales</taxon>
        <taxon>Pelagicoccaceae</taxon>
        <taxon>Pelagicoccus</taxon>
    </lineage>
</organism>
<accession>A0A934S1M6</accession>
<keyword evidence="2" id="KW-1185">Reference proteome</keyword>
<gene>
    <name evidence="1" type="ORF">JIN87_27620</name>
</gene>
<evidence type="ECO:0000313" key="1">
    <source>
        <dbReference type="EMBL" id="MBK1880682.1"/>
    </source>
</evidence>
<protein>
    <submittedName>
        <fullName evidence="1">Uncharacterized protein</fullName>
    </submittedName>
</protein>